<evidence type="ECO:0000313" key="3">
    <source>
        <dbReference type="Proteomes" id="UP000753961"/>
    </source>
</evidence>
<evidence type="ECO:0000313" key="2">
    <source>
        <dbReference type="EMBL" id="MBY5956674.1"/>
    </source>
</evidence>
<dbReference type="InterPro" id="IPR013740">
    <property type="entry name" value="Redoxin"/>
</dbReference>
<dbReference type="InterPro" id="IPR036249">
    <property type="entry name" value="Thioredoxin-like_sf"/>
</dbReference>
<reference evidence="2" key="1">
    <citation type="submission" date="2021-06" db="EMBL/GenBank/DDBJ databases">
        <title>44 bacteria genomes isolated from Dapeng, Shenzhen.</title>
        <authorList>
            <person name="Zheng W."/>
            <person name="Yu S."/>
            <person name="Huang Y."/>
        </authorList>
    </citation>
    <scope>NUCLEOTIDE SEQUENCE</scope>
    <source>
        <strain evidence="2">DP5N28-2</strain>
    </source>
</reference>
<dbReference type="PANTHER" id="PTHR42852:SF13">
    <property type="entry name" value="PROTEIN DIPZ"/>
    <property type="match status" value="1"/>
</dbReference>
<dbReference type="EMBL" id="JAHVHU010000002">
    <property type="protein sequence ID" value="MBY5956674.1"/>
    <property type="molecule type" value="Genomic_DNA"/>
</dbReference>
<dbReference type="CDD" id="cd02966">
    <property type="entry name" value="TlpA_like_family"/>
    <property type="match status" value="1"/>
</dbReference>
<dbReference type="AlphaFoldDB" id="A0A953HKF1"/>
<dbReference type="InterPro" id="IPR013766">
    <property type="entry name" value="Thioredoxin_domain"/>
</dbReference>
<dbReference type="InterPro" id="IPR050553">
    <property type="entry name" value="Thioredoxin_ResA/DsbE_sf"/>
</dbReference>
<evidence type="ECO:0000259" key="1">
    <source>
        <dbReference type="PROSITE" id="PS51352"/>
    </source>
</evidence>
<dbReference type="Proteomes" id="UP000753961">
    <property type="component" value="Unassembled WGS sequence"/>
</dbReference>
<protein>
    <submittedName>
        <fullName evidence="2">TlpA family protein disulfide reductase</fullName>
    </submittedName>
</protein>
<proteinExistence type="predicted"/>
<dbReference type="SUPFAM" id="SSF52833">
    <property type="entry name" value="Thioredoxin-like"/>
    <property type="match status" value="1"/>
</dbReference>
<comment type="caution">
    <text evidence="2">The sequence shown here is derived from an EMBL/GenBank/DDBJ whole genome shotgun (WGS) entry which is preliminary data.</text>
</comment>
<gene>
    <name evidence="2" type="ORF">KUV50_00910</name>
</gene>
<dbReference type="PROSITE" id="PS51352">
    <property type="entry name" value="THIOREDOXIN_2"/>
    <property type="match status" value="1"/>
</dbReference>
<accession>A0A953HKF1</accession>
<organism evidence="2 3">
    <name type="scientific">Membranihabitans marinus</name>
    <dbReference type="NCBI Taxonomy" id="1227546"/>
    <lineage>
        <taxon>Bacteria</taxon>
        <taxon>Pseudomonadati</taxon>
        <taxon>Bacteroidota</taxon>
        <taxon>Saprospiria</taxon>
        <taxon>Saprospirales</taxon>
        <taxon>Saprospiraceae</taxon>
        <taxon>Membranihabitans</taxon>
    </lineage>
</organism>
<dbReference type="GO" id="GO:0016491">
    <property type="term" value="F:oxidoreductase activity"/>
    <property type="evidence" value="ECO:0007669"/>
    <property type="project" value="InterPro"/>
</dbReference>
<feature type="domain" description="Thioredoxin" evidence="1">
    <location>
        <begin position="9"/>
        <end position="163"/>
    </location>
</feature>
<sequence length="170" mass="19342">MKDHDTNQPLESQTAPELHVDQWVDQNGVPTGPVTLSDYHGKFKVLFCFQSWCPGCHSKGFPDLQMMVEALKGNDGVVFLAIQTVFEGFHANTYEKMIETQRKYGLQIPFGHDAGHERKSVSRIMQNYGTGGTPWFIFIDQDDQVVFADFHLDVEKAIEFLIKTTTNNEK</sequence>
<keyword evidence="3" id="KW-1185">Reference proteome</keyword>
<dbReference type="Gene3D" id="3.40.30.10">
    <property type="entry name" value="Glutaredoxin"/>
    <property type="match status" value="1"/>
</dbReference>
<name>A0A953HKF1_9BACT</name>
<dbReference type="RefSeq" id="WP_222578198.1">
    <property type="nucleotide sequence ID" value="NZ_JAHVHU010000002.1"/>
</dbReference>
<dbReference type="PANTHER" id="PTHR42852">
    <property type="entry name" value="THIOL:DISULFIDE INTERCHANGE PROTEIN DSBE"/>
    <property type="match status" value="1"/>
</dbReference>
<dbReference type="Pfam" id="PF08534">
    <property type="entry name" value="Redoxin"/>
    <property type="match status" value="1"/>
</dbReference>